<feature type="region of interest" description="Disordered" evidence="1">
    <location>
        <begin position="664"/>
        <end position="691"/>
    </location>
</feature>
<feature type="compositionally biased region" description="Basic and acidic residues" evidence="1">
    <location>
        <begin position="575"/>
        <end position="598"/>
    </location>
</feature>
<dbReference type="OrthoDB" id="71500at2759"/>
<protein>
    <submittedName>
        <fullName evidence="2">Uncharacterized protein</fullName>
    </submittedName>
</protein>
<comment type="caution">
    <text evidence="2">The sequence shown here is derived from an EMBL/GenBank/DDBJ whole genome shotgun (WGS) entry which is preliminary data.</text>
</comment>
<reference evidence="2 3" key="1">
    <citation type="journal article" date="2018" name="Cell">
        <title>The Chara Genome: Secondary Complexity and Implications for Plant Terrestrialization.</title>
        <authorList>
            <person name="Nishiyama T."/>
            <person name="Sakayama H."/>
            <person name="Vries J.D."/>
            <person name="Buschmann H."/>
            <person name="Saint-Marcoux D."/>
            <person name="Ullrich K.K."/>
            <person name="Haas F.B."/>
            <person name="Vanderstraeten L."/>
            <person name="Becker D."/>
            <person name="Lang D."/>
            <person name="Vosolsobe S."/>
            <person name="Rombauts S."/>
            <person name="Wilhelmsson P.K.I."/>
            <person name="Janitza P."/>
            <person name="Kern R."/>
            <person name="Heyl A."/>
            <person name="Rumpler F."/>
            <person name="Villalobos L.I.A.C."/>
            <person name="Clay J.M."/>
            <person name="Skokan R."/>
            <person name="Toyoda A."/>
            <person name="Suzuki Y."/>
            <person name="Kagoshima H."/>
            <person name="Schijlen E."/>
            <person name="Tajeshwar N."/>
            <person name="Catarino B."/>
            <person name="Hetherington A.J."/>
            <person name="Saltykova A."/>
            <person name="Bonnot C."/>
            <person name="Breuninger H."/>
            <person name="Symeonidi A."/>
            <person name="Radhakrishnan G.V."/>
            <person name="Van Nieuwerburgh F."/>
            <person name="Deforce D."/>
            <person name="Chang C."/>
            <person name="Karol K.G."/>
            <person name="Hedrich R."/>
            <person name="Ulvskov P."/>
            <person name="Glockner G."/>
            <person name="Delwiche C.F."/>
            <person name="Petrasek J."/>
            <person name="Van de Peer Y."/>
            <person name="Friml J."/>
            <person name="Beilby M."/>
            <person name="Dolan L."/>
            <person name="Kohara Y."/>
            <person name="Sugano S."/>
            <person name="Fujiyama A."/>
            <person name="Delaux P.-M."/>
            <person name="Quint M."/>
            <person name="TheiBen G."/>
            <person name="Hagemann M."/>
            <person name="Harholt J."/>
            <person name="Dunand C."/>
            <person name="Zachgo S."/>
            <person name="Langdale J."/>
            <person name="Maumus F."/>
            <person name="Straeten D.V.D."/>
            <person name="Gould S.B."/>
            <person name="Rensing S.A."/>
        </authorList>
    </citation>
    <scope>NUCLEOTIDE SEQUENCE [LARGE SCALE GENOMIC DNA]</scope>
    <source>
        <strain evidence="2 3">S276</strain>
    </source>
</reference>
<dbReference type="Gramene" id="GBG61695">
    <property type="protein sequence ID" value="GBG61695"/>
    <property type="gene ID" value="CBR_g23210"/>
</dbReference>
<evidence type="ECO:0000256" key="1">
    <source>
        <dbReference type="SAM" id="MobiDB-lite"/>
    </source>
</evidence>
<keyword evidence="3" id="KW-1185">Reference proteome</keyword>
<accession>A0A388JV83</accession>
<evidence type="ECO:0000313" key="2">
    <source>
        <dbReference type="EMBL" id="GBG61695.1"/>
    </source>
</evidence>
<dbReference type="PANTHER" id="PTHR31434:SF2">
    <property type="entry name" value="S PHASE CYCLIN A-ASSOCIATED PROTEIN IN THE ENDOPLASMIC RETICULUM"/>
    <property type="match status" value="1"/>
</dbReference>
<feature type="region of interest" description="Disordered" evidence="1">
    <location>
        <begin position="103"/>
        <end position="127"/>
    </location>
</feature>
<dbReference type="Proteomes" id="UP000265515">
    <property type="component" value="Unassembled WGS sequence"/>
</dbReference>
<gene>
    <name evidence="2" type="ORF">CBR_g23210</name>
</gene>
<organism evidence="2 3">
    <name type="scientific">Chara braunii</name>
    <name type="common">Braun's stonewort</name>
    <dbReference type="NCBI Taxonomy" id="69332"/>
    <lineage>
        <taxon>Eukaryota</taxon>
        <taxon>Viridiplantae</taxon>
        <taxon>Streptophyta</taxon>
        <taxon>Charophyceae</taxon>
        <taxon>Charales</taxon>
        <taxon>Characeae</taxon>
        <taxon>Chara</taxon>
    </lineage>
</organism>
<proteinExistence type="predicted"/>
<sequence length="753" mass="80538">MQDQQTAILQDIQESLAVLVGRAQAAPSLSGPGVWPIVHPPPFVPPVTGISPYTAPASVQPFSLGMPLTGGFSAGPSLEVPVQTVFSQPPSKVVVSGQPAVSQPAQLQGSQPQQIVQQPAPQGPQSGLVQVQGQSQWIPKTTIAAHKPSTGDKRGEDLDTWLRAVPVYVKCKLTLPHEEVLVATSYLEGSAARWLSGLVQLQGYGHDFRAWAVTQKLDDFLKLVEDRWHDPQEAHKATDTIPTLHTRQFKSVREATDAVERLICVPGFRYDPQVLLTSYLRCFPMPLRNQLVGEANINMHNFTLFSKKALDLEAKIGHVQTPTTDGGKKTLPPNWKAKVRIMFVDNDGLTIELDDNFQEGVGLEAGSVEASGGRVVAAVAQKGKATGRRRGVAFYNYYKQNPEEGMYLVYVSAAGELVKMPPEIEGLCELPFAYFSDPSLMPILYGTILAACYGCDQNRDVVERELSMQMVLSFLRSCREDLTCQQEATMTSGGSKVRLQSVPLVNGVMIGDVTGSRPPGGTELAESGCGAAAECGWKACNGTGNPSAFVAKLATKGPSVFVTASGDISASPKQHARDEKEGSASRKGSKVVDLESGKGGRNGSRGSGCVALDTGIVVSPRKKGKTGLCLNFGQSMTDNIKGKGPGGGGQELCPEGCALNTLTSPRRGRSLSTSPDIFSNQAATPTLNSGRGLRSVPTYGIKGLTEKEIPDDISPGTSGRSCSHVLHDSVFKLPNRFPRRLWAAAEVFFEAKS</sequence>
<feature type="compositionally biased region" description="Polar residues" evidence="1">
    <location>
        <begin position="664"/>
        <end position="689"/>
    </location>
</feature>
<dbReference type="AlphaFoldDB" id="A0A388JV83"/>
<feature type="region of interest" description="Disordered" evidence="1">
    <location>
        <begin position="565"/>
        <end position="606"/>
    </location>
</feature>
<dbReference type="PANTHER" id="PTHR31434">
    <property type="entry name" value="S PHASE CYCLIN A-ASSOCIATED PROTEIN IN THE ENDOPLASMIC RETICULUM"/>
    <property type="match status" value="1"/>
</dbReference>
<name>A0A388JV83_CHABU</name>
<evidence type="ECO:0000313" key="3">
    <source>
        <dbReference type="Proteomes" id="UP000265515"/>
    </source>
</evidence>
<dbReference type="EMBL" id="BFEA01000022">
    <property type="protein sequence ID" value="GBG61695.1"/>
    <property type="molecule type" value="Genomic_DNA"/>
</dbReference>